<dbReference type="AlphaFoldDB" id="A0A8H3BBZ9"/>
<accession>A0A8H3BBZ9</accession>
<sequence>MLHPSVPRLLTIFFVLLAFSVAVLGAPFDARKDLVARDGTCLVCTTGTDILKILAKLRSDLQPKLQALDGCYTSGTDPTVVMADMIGLVNTAATNMKALPTDLTGLLNGKGAAIVDDWTGILSDCVVHFAKWNNDYKATAIGDIFAGLVAQVVAALSTAQGAISGAVGGLSALGSQLLDAAKPHWEQLQEQLVGHGLNVLGSLSEAINNLHGSITGGSP</sequence>
<organism evidence="2 3">
    <name type="scientific">Rhizoctonia solani</name>
    <dbReference type="NCBI Taxonomy" id="456999"/>
    <lineage>
        <taxon>Eukaryota</taxon>
        <taxon>Fungi</taxon>
        <taxon>Dikarya</taxon>
        <taxon>Basidiomycota</taxon>
        <taxon>Agaricomycotina</taxon>
        <taxon>Agaricomycetes</taxon>
        <taxon>Cantharellales</taxon>
        <taxon>Ceratobasidiaceae</taxon>
        <taxon>Rhizoctonia</taxon>
    </lineage>
</organism>
<name>A0A8H3BBZ9_9AGAM</name>
<proteinExistence type="predicted"/>
<feature type="signal peptide" evidence="1">
    <location>
        <begin position="1"/>
        <end position="25"/>
    </location>
</feature>
<keyword evidence="1" id="KW-0732">Signal</keyword>
<dbReference type="EMBL" id="CAJMXA010001158">
    <property type="protein sequence ID" value="CAE6452758.1"/>
    <property type="molecule type" value="Genomic_DNA"/>
</dbReference>
<dbReference type="Proteomes" id="UP000663853">
    <property type="component" value="Unassembled WGS sequence"/>
</dbReference>
<protein>
    <submittedName>
        <fullName evidence="2">Uncharacterized protein</fullName>
    </submittedName>
</protein>
<reference evidence="2" key="1">
    <citation type="submission" date="2021-01" db="EMBL/GenBank/DDBJ databases">
        <authorList>
            <person name="Kaushik A."/>
        </authorList>
    </citation>
    <scope>NUCLEOTIDE SEQUENCE</scope>
    <source>
        <strain evidence="2">AG6-10EEA</strain>
    </source>
</reference>
<evidence type="ECO:0000256" key="1">
    <source>
        <dbReference type="SAM" id="SignalP"/>
    </source>
</evidence>
<evidence type="ECO:0000313" key="3">
    <source>
        <dbReference type="Proteomes" id="UP000663853"/>
    </source>
</evidence>
<comment type="caution">
    <text evidence="2">The sequence shown here is derived from an EMBL/GenBank/DDBJ whole genome shotgun (WGS) entry which is preliminary data.</text>
</comment>
<feature type="chain" id="PRO_5034472924" evidence="1">
    <location>
        <begin position="26"/>
        <end position="219"/>
    </location>
</feature>
<gene>
    <name evidence="2" type="ORF">RDB_LOCUS52117</name>
</gene>
<evidence type="ECO:0000313" key="2">
    <source>
        <dbReference type="EMBL" id="CAE6452758.1"/>
    </source>
</evidence>